<feature type="domain" description="Fibronectin type-III" evidence="6">
    <location>
        <begin position="1"/>
        <end position="89"/>
    </location>
</feature>
<name>A0A382PWT6_9ZZZZ</name>
<dbReference type="AlphaFoldDB" id="A0A382PWT6"/>
<evidence type="ECO:0000313" key="7">
    <source>
        <dbReference type="EMBL" id="SVC77240.1"/>
    </source>
</evidence>
<dbReference type="Gene3D" id="2.60.40.10">
    <property type="entry name" value="Immunoglobulins"/>
    <property type="match status" value="1"/>
</dbReference>
<feature type="non-terminal residue" evidence="7">
    <location>
        <position position="1"/>
    </location>
</feature>
<evidence type="ECO:0000256" key="1">
    <source>
        <dbReference type="ARBA" id="ARBA00004316"/>
    </source>
</evidence>
<dbReference type="InterPro" id="IPR006558">
    <property type="entry name" value="LamG-like"/>
</dbReference>
<dbReference type="SMART" id="SM00282">
    <property type="entry name" value="LamG"/>
    <property type="match status" value="1"/>
</dbReference>
<dbReference type="InterPro" id="IPR003961">
    <property type="entry name" value="FN3_dom"/>
</dbReference>
<feature type="domain" description="Laminin G" evidence="5">
    <location>
        <begin position="136"/>
        <end position="300"/>
    </location>
</feature>
<dbReference type="Gene3D" id="2.60.120.200">
    <property type="match status" value="1"/>
</dbReference>
<dbReference type="InterPro" id="IPR013320">
    <property type="entry name" value="ConA-like_dom_sf"/>
</dbReference>
<evidence type="ECO:0000259" key="5">
    <source>
        <dbReference type="PROSITE" id="PS50025"/>
    </source>
</evidence>
<dbReference type="PROSITE" id="PS50853">
    <property type="entry name" value="FN3"/>
    <property type="match status" value="1"/>
</dbReference>
<dbReference type="InterPro" id="IPR013783">
    <property type="entry name" value="Ig-like_fold"/>
</dbReference>
<gene>
    <name evidence="7" type="ORF">METZ01_LOCUS330094</name>
</gene>
<proteinExistence type="predicted"/>
<dbReference type="PROSITE" id="PS50025">
    <property type="entry name" value="LAM_G_DOMAIN"/>
    <property type="match status" value="1"/>
</dbReference>
<dbReference type="GO" id="GO:0042995">
    <property type="term" value="C:cell projection"/>
    <property type="evidence" value="ECO:0007669"/>
    <property type="project" value="UniProtKB-SubCell"/>
</dbReference>
<organism evidence="7">
    <name type="scientific">marine metagenome</name>
    <dbReference type="NCBI Taxonomy" id="408172"/>
    <lineage>
        <taxon>unclassified sequences</taxon>
        <taxon>metagenomes</taxon>
        <taxon>ecological metagenomes</taxon>
    </lineage>
</organism>
<dbReference type="Pfam" id="PF00041">
    <property type="entry name" value="fn3"/>
    <property type="match status" value="1"/>
</dbReference>
<dbReference type="SMART" id="SM00060">
    <property type="entry name" value="FN3"/>
    <property type="match status" value="1"/>
</dbReference>
<evidence type="ECO:0008006" key="8">
    <source>
        <dbReference type="Google" id="ProtNLM"/>
    </source>
</evidence>
<dbReference type="InterPro" id="IPR001791">
    <property type="entry name" value="Laminin_G"/>
</dbReference>
<comment type="subcellular location">
    <subcellularLocation>
        <location evidence="1">Cell projection</location>
    </subcellularLocation>
</comment>
<evidence type="ECO:0000256" key="3">
    <source>
        <dbReference type="ARBA" id="ARBA00023157"/>
    </source>
</evidence>
<dbReference type="CDD" id="cd00063">
    <property type="entry name" value="FN3"/>
    <property type="match status" value="1"/>
</dbReference>
<dbReference type="Pfam" id="PF13385">
    <property type="entry name" value="Laminin_G_3"/>
    <property type="match status" value="1"/>
</dbReference>
<evidence type="ECO:0000256" key="4">
    <source>
        <dbReference type="ARBA" id="ARBA00023273"/>
    </source>
</evidence>
<dbReference type="EMBL" id="UINC01110017">
    <property type="protein sequence ID" value="SVC77240.1"/>
    <property type="molecule type" value="Genomic_DNA"/>
</dbReference>
<keyword evidence="4" id="KW-0966">Cell projection</keyword>
<evidence type="ECO:0000259" key="6">
    <source>
        <dbReference type="PROSITE" id="PS50853"/>
    </source>
</evidence>
<dbReference type="InterPro" id="IPR036116">
    <property type="entry name" value="FN3_sf"/>
</dbReference>
<evidence type="ECO:0000256" key="2">
    <source>
        <dbReference type="ARBA" id="ARBA00022729"/>
    </source>
</evidence>
<sequence>DNLSASGTSNSVTLTWNPVSGASSYTLYWDNVSGIDSSDNDITSITNSNYTHNNLDNGSTYYYKVAAVNSSGTGTLSSVKIYITNLWDGLVAHYPFNGNANNVKGNYNGTVNGATLTKGRDNVSNTAYLFGGTLATGIQNVSDNHYINFGTGMLSGDGEFSIMMWINTTSSAISHILQKRDSSINGEYIVELKNNGKIRFWTYGGGYKWTVTSSSAVNDGNWHHLVLVQKNNGGQMYLDGSLEQTDNSSGKVNLGLTLKTYMGGDLRDYNRYYSGKVDDFRIYSRALSASEIQTLYAIID</sequence>
<keyword evidence="3" id="KW-1015">Disulfide bond</keyword>
<dbReference type="SUPFAM" id="SSF49899">
    <property type="entry name" value="Concanavalin A-like lectins/glucanases"/>
    <property type="match status" value="1"/>
</dbReference>
<dbReference type="SMART" id="SM00560">
    <property type="entry name" value="LamGL"/>
    <property type="match status" value="1"/>
</dbReference>
<accession>A0A382PWT6</accession>
<protein>
    <recommendedName>
        <fullName evidence="8">Fibronectin type-III domain-containing protein</fullName>
    </recommendedName>
</protein>
<dbReference type="SUPFAM" id="SSF49265">
    <property type="entry name" value="Fibronectin type III"/>
    <property type="match status" value="1"/>
</dbReference>
<reference evidence="7" key="1">
    <citation type="submission" date="2018-05" db="EMBL/GenBank/DDBJ databases">
        <authorList>
            <person name="Lanie J.A."/>
            <person name="Ng W.-L."/>
            <person name="Kazmierczak K.M."/>
            <person name="Andrzejewski T.M."/>
            <person name="Davidsen T.M."/>
            <person name="Wayne K.J."/>
            <person name="Tettelin H."/>
            <person name="Glass J.I."/>
            <person name="Rusch D."/>
            <person name="Podicherti R."/>
            <person name="Tsui H.-C.T."/>
            <person name="Winkler M.E."/>
        </authorList>
    </citation>
    <scope>NUCLEOTIDE SEQUENCE</scope>
</reference>
<keyword evidence="2" id="KW-0732">Signal</keyword>